<protein>
    <recommendedName>
        <fullName evidence="3">Tissue inhibitor of metalloproteinase</fullName>
    </recommendedName>
</protein>
<dbReference type="Proteomes" id="UP001185092">
    <property type="component" value="Unassembled WGS sequence"/>
</dbReference>
<proteinExistence type="predicted"/>
<dbReference type="RefSeq" id="WP_309941672.1">
    <property type="nucleotide sequence ID" value="NZ_AP025305.1"/>
</dbReference>
<organism evidence="1 2">
    <name type="scientific">Aureibacter tunicatorum</name>
    <dbReference type="NCBI Taxonomy" id="866807"/>
    <lineage>
        <taxon>Bacteria</taxon>
        <taxon>Pseudomonadati</taxon>
        <taxon>Bacteroidota</taxon>
        <taxon>Cytophagia</taxon>
        <taxon>Cytophagales</taxon>
        <taxon>Persicobacteraceae</taxon>
        <taxon>Aureibacter</taxon>
    </lineage>
</organism>
<dbReference type="InterPro" id="IPR008993">
    <property type="entry name" value="TIMP-like_OB-fold"/>
</dbReference>
<name>A0AAE4BUJ0_9BACT</name>
<gene>
    <name evidence="1" type="ORF">HNQ88_004196</name>
</gene>
<dbReference type="AlphaFoldDB" id="A0AAE4BUJ0"/>
<keyword evidence="2" id="KW-1185">Reference proteome</keyword>
<dbReference type="Gene3D" id="2.40.50.120">
    <property type="match status" value="1"/>
</dbReference>
<dbReference type="SUPFAM" id="SSF50242">
    <property type="entry name" value="TIMP-like"/>
    <property type="match status" value="1"/>
</dbReference>
<evidence type="ECO:0000313" key="2">
    <source>
        <dbReference type="Proteomes" id="UP001185092"/>
    </source>
</evidence>
<reference evidence="1" key="1">
    <citation type="submission" date="2023-07" db="EMBL/GenBank/DDBJ databases">
        <title>Genomic Encyclopedia of Type Strains, Phase IV (KMG-IV): sequencing the most valuable type-strain genomes for metagenomic binning, comparative biology and taxonomic classification.</title>
        <authorList>
            <person name="Goeker M."/>
        </authorList>
    </citation>
    <scope>NUCLEOTIDE SEQUENCE</scope>
    <source>
        <strain evidence="1">DSM 26174</strain>
    </source>
</reference>
<sequence length="175" mass="19938">MRVILIIGILIFSASKTIACRCEDPGTVSEAYNYTEAIIHGKVIQKSFVTFESSMNIEKADSLRIIFKGNDQKLKLLESEFIIEVQIEILKVYKGELVGDTIKLYTSRNSASCGFTRFEEGQDFIIYASSKSYAFRLFNSESNLEKENTLWTNHCTRTTKYNASEDGKLNLIMKK</sequence>
<evidence type="ECO:0000313" key="1">
    <source>
        <dbReference type="EMBL" id="MDR6241120.1"/>
    </source>
</evidence>
<evidence type="ECO:0008006" key="3">
    <source>
        <dbReference type="Google" id="ProtNLM"/>
    </source>
</evidence>
<comment type="caution">
    <text evidence="1">The sequence shown here is derived from an EMBL/GenBank/DDBJ whole genome shotgun (WGS) entry which is preliminary data.</text>
</comment>
<accession>A0AAE4BUJ0</accession>
<dbReference type="EMBL" id="JAVDQD010000006">
    <property type="protein sequence ID" value="MDR6241120.1"/>
    <property type="molecule type" value="Genomic_DNA"/>
</dbReference>